<accession>A0AA39T7S2</accession>
<dbReference type="EMBL" id="JAUESC010000002">
    <property type="protein sequence ID" value="KAK0604414.1"/>
    <property type="molecule type" value="Genomic_DNA"/>
</dbReference>
<evidence type="ECO:0000313" key="2">
    <source>
        <dbReference type="EMBL" id="KAK0604414.1"/>
    </source>
</evidence>
<sequence length="82" mass="8734">MLKIWGNEPRERARGGQTTCGHLASPCGRPWAPRAREPSAPVGPTRPPRGADVAAREEGGDDDDDELGEPCDVDGELVLGEE</sequence>
<name>A0AA39T7S2_ACESA</name>
<protein>
    <submittedName>
        <fullName evidence="2">Uncharacterized protein</fullName>
    </submittedName>
</protein>
<evidence type="ECO:0000256" key="1">
    <source>
        <dbReference type="SAM" id="MobiDB-lite"/>
    </source>
</evidence>
<proteinExistence type="predicted"/>
<feature type="region of interest" description="Disordered" evidence="1">
    <location>
        <begin position="1"/>
        <end position="82"/>
    </location>
</feature>
<dbReference type="AlphaFoldDB" id="A0AA39T7S2"/>
<organism evidence="2 3">
    <name type="scientific">Acer saccharum</name>
    <name type="common">Sugar maple</name>
    <dbReference type="NCBI Taxonomy" id="4024"/>
    <lineage>
        <taxon>Eukaryota</taxon>
        <taxon>Viridiplantae</taxon>
        <taxon>Streptophyta</taxon>
        <taxon>Embryophyta</taxon>
        <taxon>Tracheophyta</taxon>
        <taxon>Spermatophyta</taxon>
        <taxon>Magnoliopsida</taxon>
        <taxon>eudicotyledons</taxon>
        <taxon>Gunneridae</taxon>
        <taxon>Pentapetalae</taxon>
        <taxon>rosids</taxon>
        <taxon>malvids</taxon>
        <taxon>Sapindales</taxon>
        <taxon>Sapindaceae</taxon>
        <taxon>Hippocastanoideae</taxon>
        <taxon>Acereae</taxon>
        <taxon>Acer</taxon>
    </lineage>
</organism>
<feature type="compositionally biased region" description="Acidic residues" evidence="1">
    <location>
        <begin position="59"/>
        <end position="82"/>
    </location>
</feature>
<keyword evidence="3" id="KW-1185">Reference proteome</keyword>
<reference evidence="2" key="2">
    <citation type="submission" date="2023-06" db="EMBL/GenBank/DDBJ databases">
        <authorList>
            <person name="Swenson N.G."/>
            <person name="Wegrzyn J.L."/>
            <person name="Mcevoy S.L."/>
        </authorList>
    </citation>
    <scope>NUCLEOTIDE SEQUENCE</scope>
    <source>
        <strain evidence="2">NS2018</strain>
        <tissue evidence="2">Leaf</tissue>
    </source>
</reference>
<reference evidence="2" key="1">
    <citation type="journal article" date="2022" name="Plant J.">
        <title>Strategies of tolerance reflected in two North American maple genomes.</title>
        <authorList>
            <person name="McEvoy S.L."/>
            <person name="Sezen U.U."/>
            <person name="Trouern-Trend A."/>
            <person name="McMahon S.M."/>
            <person name="Schaberg P.G."/>
            <person name="Yang J."/>
            <person name="Wegrzyn J.L."/>
            <person name="Swenson N.G."/>
        </authorList>
    </citation>
    <scope>NUCLEOTIDE SEQUENCE</scope>
    <source>
        <strain evidence="2">NS2018</strain>
    </source>
</reference>
<gene>
    <name evidence="2" type="ORF">LWI29_015450</name>
</gene>
<dbReference type="Proteomes" id="UP001168877">
    <property type="component" value="Unassembled WGS sequence"/>
</dbReference>
<evidence type="ECO:0000313" key="3">
    <source>
        <dbReference type="Proteomes" id="UP001168877"/>
    </source>
</evidence>
<comment type="caution">
    <text evidence="2">The sequence shown here is derived from an EMBL/GenBank/DDBJ whole genome shotgun (WGS) entry which is preliminary data.</text>
</comment>